<dbReference type="GO" id="GO:0005634">
    <property type="term" value="C:nucleus"/>
    <property type="evidence" value="ECO:0007669"/>
    <property type="project" value="TreeGrafter"/>
</dbReference>
<dbReference type="InterPro" id="IPR029346">
    <property type="entry name" value="USP_C"/>
</dbReference>
<keyword evidence="11" id="KW-1185">Reference proteome</keyword>
<dbReference type="SUPFAM" id="SSF49599">
    <property type="entry name" value="TRAF domain-like"/>
    <property type="match status" value="1"/>
</dbReference>
<dbReference type="CDD" id="cd00121">
    <property type="entry name" value="MATH"/>
    <property type="match status" value="1"/>
</dbReference>
<dbReference type="GO" id="GO:0005829">
    <property type="term" value="C:cytosol"/>
    <property type="evidence" value="ECO:0007669"/>
    <property type="project" value="TreeGrafter"/>
</dbReference>
<protein>
    <recommendedName>
        <fullName evidence="3">ubiquitinyl hydrolase 1</fullName>
        <ecNumber evidence="3">3.4.19.12</ecNumber>
    </recommendedName>
</protein>
<feature type="compositionally biased region" description="Low complexity" evidence="8">
    <location>
        <begin position="48"/>
        <end position="58"/>
    </location>
</feature>
<feature type="compositionally biased region" description="Basic and acidic residues" evidence="8">
    <location>
        <begin position="1542"/>
        <end position="1553"/>
    </location>
</feature>
<evidence type="ECO:0000256" key="6">
    <source>
        <dbReference type="ARBA" id="ARBA00022801"/>
    </source>
</evidence>
<comment type="caution">
    <text evidence="10">The sequence shown here is derived from an EMBL/GenBank/DDBJ whole genome shotgun (WGS) entry which is preliminary data.</text>
</comment>
<dbReference type="InterPro" id="IPR050164">
    <property type="entry name" value="Peptidase_C19"/>
</dbReference>
<evidence type="ECO:0000256" key="2">
    <source>
        <dbReference type="ARBA" id="ARBA00009085"/>
    </source>
</evidence>
<feature type="compositionally biased region" description="Polar residues" evidence="8">
    <location>
        <begin position="555"/>
        <end position="570"/>
    </location>
</feature>
<dbReference type="Gene3D" id="2.60.210.10">
    <property type="entry name" value="Apoptosis, Tumor Necrosis Factor Receptor Associated Protein 2, Chain A"/>
    <property type="match status" value="1"/>
</dbReference>
<proteinExistence type="inferred from homology"/>
<dbReference type="CDD" id="cd02659">
    <property type="entry name" value="peptidase_C19C"/>
    <property type="match status" value="1"/>
</dbReference>
<evidence type="ECO:0000256" key="1">
    <source>
        <dbReference type="ARBA" id="ARBA00000707"/>
    </source>
</evidence>
<dbReference type="PROSITE" id="PS00972">
    <property type="entry name" value="USP_1"/>
    <property type="match status" value="1"/>
</dbReference>
<feature type="region of interest" description="Disordered" evidence="8">
    <location>
        <begin position="1060"/>
        <end position="1115"/>
    </location>
</feature>
<evidence type="ECO:0000256" key="4">
    <source>
        <dbReference type="ARBA" id="ARBA00022670"/>
    </source>
</evidence>
<evidence type="ECO:0000256" key="8">
    <source>
        <dbReference type="SAM" id="MobiDB-lite"/>
    </source>
</evidence>
<dbReference type="InterPro" id="IPR028889">
    <property type="entry name" value="USP"/>
</dbReference>
<evidence type="ECO:0000313" key="10">
    <source>
        <dbReference type="EMBL" id="CAI5733939.1"/>
    </source>
</evidence>
<dbReference type="Gene3D" id="3.10.20.90">
    <property type="entry name" value="Phosphatidylinositol 3-kinase Catalytic Subunit, Chain A, domain 1"/>
    <property type="match status" value="2"/>
</dbReference>
<keyword evidence="6" id="KW-0378">Hydrolase</keyword>
<comment type="similarity">
    <text evidence="2">Belongs to the peptidase C19 family.</text>
</comment>
<dbReference type="Proteomes" id="UP001162031">
    <property type="component" value="Unassembled WGS sequence"/>
</dbReference>
<dbReference type="Pfam" id="PF14533">
    <property type="entry name" value="USP7_C2"/>
    <property type="match status" value="1"/>
</dbReference>
<dbReference type="Pfam" id="PF00443">
    <property type="entry name" value="UCH"/>
    <property type="match status" value="1"/>
</dbReference>
<dbReference type="PROSITE" id="PS50235">
    <property type="entry name" value="USP_3"/>
    <property type="match status" value="1"/>
</dbReference>
<keyword evidence="4" id="KW-0645">Protease</keyword>
<dbReference type="InterPro" id="IPR038765">
    <property type="entry name" value="Papain-like_cys_pep_sf"/>
</dbReference>
<organism evidence="10 11">
    <name type="scientific">Hyaloperonospora brassicae</name>
    <name type="common">Brassica downy mildew</name>
    <name type="synonym">Peronospora brassicae</name>
    <dbReference type="NCBI Taxonomy" id="162125"/>
    <lineage>
        <taxon>Eukaryota</taxon>
        <taxon>Sar</taxon>
        <taxon>Stramenopiles</taxon>
        <taxon>Oomycota</taxon>
        <taxon>Peronosporomycetes</taxon>
        <taxon>Peronosporales</taxon>
        <taxon>Peronosporaceae</taxon>
        <taxon>Hyaloperonospora</taxon>
    </lineage>
</organism>
<dbReference type="CDD" id="cd17039">
    <property type="entry name" value="Ubl_ubiquitin_like"/>
    <property type="match status" value="1"/>
</dbReference>
<name>A0AAV0UE76_HYABA</name>
<feature type="region of interest" description="Disordered" evidence="8">
    <location>
        <begin position="1"/>
        <end position="58"/>
    </location>
</feature>
<dbReference type="InterPro" id="IPR008974">
    <property type="entry name" value="TRAF-like"/>
</dbReference>
<keyword evidence="7" id="KW-0788">Thiol protease</keyword>
<feature type="region of interest" description="Disordered" evidence="8">
    <location>
        <begin position="551"/>
        <end position="570"/>
    </location>
</feature>
<dbReference type="GO" id="GO:0004843">
    <property type="term" value="F:cysteine-type deubiquitinase activity"/>
    <property type="evidence" value="ECO:0007669"/>
    <property type="project" value="UniProtKB-EC"/>
</dbReference>
<dbReference type="GO" id="GO:0016579">
    <property type="term" value="P:protein deubiquitination"/>
    <property type="evidence" value="ECO:0007669"/>
    <property type="project" value="InterPro"/>
</dbReference>
<evidence type="ECO:0000259" key="9">
    <source>
        <dbReference type="PROSITE" id="PS50235"/>
    </source>
</evidence>
<dbReference type="InterPro" id="IPR002083">
    <property type="entry name" value="MATH/TRAF_dom"/>
</dbReference>
<dbReference type="FunFam" id="3.90.70.10:FF:000128">
    <property type="entry name" value="Ubiquitin carboxyl-terminal hydrolase 15"/>
    <property type="match status" value="1"/>
</dbReference>
<feature type="compositionally biased region" description="Polar residues" evidence="8">
    <location>
        <begin position="1088"/>
        <end position="1101"/>
    </location>
</feature>
<evidence type="ECO:0000256" key="7">
    <source>
        <dbReference type="ARBA" id="ARBA00022807"/>
    </source>
</evidence>
<evidence type="ECO:0000313" key="11">
    <source>
        <dbReference type="Proteomes" id="UP001162031"/>
    </source>
</evidence>
<feature type="domain" description="USP" evidence="9">
    <location>
        <begin position="253"/>
        <end position="559"/>
    </location>
</feature>
<dbReference type="InterPro" id="IPR024729">
    <property type="entry name" value="USP7_ICP0-binding_dom"/>
</dbReference>
<sequence>MVEKRPSAVGDSLRDVQRRKRRTTRSDRTVPSPDITVSPTRCSAEHQSPSLAAYPTSTSTSPSSRAFLSAAEPPPMLVFHGTFHVLDLDNEHIVTSVKHDAQGAPWRVIWQPRSLTDQSFVGVFVELVLDAREHQNVSSRLAEIGIVLVHQGGLASVVKHTSVHAFSKGTPIFGMSQFCLRSDLLNPSNHFLTADGKVEIEVQLTFVADVEAEIQRDTPASIMSSCQGEAWTNESKSMQELQAYDSKEETGMVGLKNQGATCYLNSLLQTLFHLQAFRQVVYETPTAQEDTNDSVSLALQRVFYRLQRQQRAVSTKELTRSFGWSAIDSFMQHDVQELYRILCDRLEEKMKHTRVDSAISKLFEGKVRSFVQCVNVDFQSFRDESFYDLQLDVKGCKDLMQSFRKYVEVEMLDGDNQYDAEGHGKQDAKKGIEFASFPPVLNIQLKRFEYDAMRDGMVKVHDRFEFPKTLVLDEFIRGSSKTVSDDSHEKSPRYIYHLHSVLVHSGDVHGGHYYVFIRPGKHTATSTDWFKFDDDQITRVDERIAIEGNFGSIGTPVTPQEVSTEPPSPLCSSSVFCPSDPEGTSIAEPSGMDGLEFTSVAAPGVLATGGDNATDEMYEYSQCNGNSSVPLRPAPSSLTLPLGRSYSSAYMLVYVRNGENDISAIQEGDAARTGSTAMAPCVSKGVSAADHVSDSIKMEISPAEPDVCAWDIDSVAIPAELVTRFHEEEKAVSRRKKAQQTEHLYMNLRIASDTSIAKLKRITKTMDFSGFNNSNTLRIRIKRAASIRELYRRVYNETGVPMSRQRLWKVITRENRTTRPDQSLGPDLFGCRVDWLIEDDASHKAPVKLYLQILNDVPESSAASPPVSPSSPSILTLGVAEWVRIAAPVIHRHFWDEFTPLEIEDKLLGASETKTSQEMEEADDDAATAFAVADDRVAADHAPALQTHEIILFIKFYDPTRKLGERLEYVGNVVVDSRITGAELAKYLHDALSIPVVADLLLYEEVQPASVSEIDMETTLTGSEIQNGDIVCYQYAEDEDMSSCAGIKADEGMEDDAGAAETTYVGPDGEEMKSAVCPDGGDNRVDDTSSLTNSSTWNGNDNRGPHSHGSTEVGQSCAGELHQHQRQLVERYPDVPSYFQYLLDRVEVTFHRYGHSKEESFTLPLLFSNVYDEVIDAVAAHLGLLGPKRLFIRLYQHSPLNNLPMKSPLRHSRYAGDDHTTLEELLTEYMERTNILYYELLAHPITEIEAKKELLVHLSIYDACFAAEQATLASAASPQRHIEVLVKSTHMVRDLLKLIRKGCRLSEDTPLRACETIQHGTMITRLIQDDAPLSRYWGQSAVSDPNSPEILVEQIPIYEVSSGNGVVETQASATSDDTVSGVASTEVITVNEMPSPTTQLAHDRSPRDLRNTTFDDDDAPLWYYKGVVHFSFQNTSQKLIHPHGVPCVVRFSERDTVGDVKERIRQRMGISAEVFAQWNFALVKDLKASTLQSVYDEMEPEALDAFPMSRLTELCGADFEHLGSLGLEHADPTPVPHHHSTRRLETGIHIRQS</sequence>
<dbReference type="Gene3D" id="3.90.70.10">
    <property type="entry name" value="Cysteine proteinases"/>
    <property type="match status" value="1"/>
</dbReference>
<evidence type="ECO:0000256" key="5">
    <source>
        <dbReference type="ARBA" id="ARBA00022786"/>
    </source>
</evidence>
<dbReference type="PANTHER" id="PTHR24006">
    <property type="entry name" value="UBIQUITIN CARBOXYL-TERMINAL HYDROLASE"/>
    <property type="match status" value="1"/>
</dbReference>
<comment type="catalytic activity">
    <reaction evidence="1">
        <text>Thiol-dependent hydrolysis of ester, thioester, amide, peptide and isopeptide bonds formed by the C-terminal Gly of ubiquitin (a 76-residue protein attached to proteins as an intracellular targeting signal).</text>
        <dbReference type="EC" id="3.4.19.12"/>
    </reaction>
</comment>
<dbReference type="GO" id="GO:0006508">
    <property type="term" value="P:proteolysis"/>
    <property type="evidence" value="ECO:0007669"/>
    <property type="project" value="UniProtKB-KW"/>
</dbReference>
<dbReference type="PANTHER" id="PTHR24006:SF888">
    <property type="entry name" value="UBIQUITIN CARBOXYL-TERMINAL HYDROLASE 30"/>
    <property type="match status" value="1"/>
</dbReference>
<evidence type="ECO:0000256" key="3">
    <source>
        <dbReference type="ARBA" id="ARBA00012759"/>
    </source>
</evidence>
<feature type="compositionally biased region" description="Basic and acidic residues" evidence="8">
    <location>
        <begin position="1"/>
        <end position="16"/>
    </location>
</feature>
<accession>A0AAV0UE76</accession>
<feature type="region of interest" description="Disordered" evidence="8">
    <location>
        <begin position="1531"/>
        <end position="1553"/>
    </location>
</feature>
<dbReference type="Pfam" id="PF12436">
    <property type="entry name" value="USP7_ICP0_bdg"/>
    <property type="match status" value="2"/>
</dbReference>
<dbReference type="SUPFAM" id="SSF54001">
    <property type="entry name" value="Cysteine proteinases"/>
    <property type="match status" value="1"/>
</dbReference>
<dbReference type="EMBL" id="CANTFL010001211">
    <property type="protein sequence ID" value="CAI5733939.1"/>
    <property type="molecule type" value="Genomic_DNA"/>
</dbReference>
<feature type="compositionally biased region" description="Polar residues" evidence="8">
    <location>
        <begin position="35"/>
        <end position="47"/>
    </location>
</feature>
<dbReference type="InterPro" id="IPR001394">
    <property type="entry name" value="Peptidase_C19_UCH"/>
</dbReference>
<gene>
    <name evidence="10" type="ORF">HBR001_LOCUS6002</name>
</gene>
<dbReference type="EC" id="3.4.19.12" evidence="3"/>
<dbReference type="InterPro" id="IPR018200">
    <property type="entry name" value="USP_CS"/>
</dbReference>
<reference evidence="10" key="1">
    <citation type="submission" date="2022-12" db="EMBL/GenBank/DDBJ databases">
        <authorList>
            <person name="Webb A."/>
        </authorList>
    </citation>
    <scope>NUCLEOTIDE SEQUENCE</scope>
    <source>
        <strain evidence="10">Hp1</strain>
    </source>
</reference>
<keyword evidence="5" id="KW-0833">Ubl conjugation pathway</keyword>
<dbReference type="PROSITE" id="PS00973">
    <property type="entry name" value="USP_2"/>
    <property type="match status" value="1"/>
</dbReference>